<comment type="catalytic activity">
    <reaction evidence="1 7">
        <text>3-hydroxypyruvate = 2-hydroxy-3-oxopropanoate</text>
        <dbReference type="Rhea" id="RHEA:11952"/>
        <dbReference type="ChEBI" id="CHEBI:17180"/>
        <dbReference type="ChEBI" id="CHEBI:57978"/>
        <dbReference type="EC" id="5.3.1.22"/>
    </reaction>
</comment>
<evidence type="ECO:0000259" key="9">
    <source>
        <dbReference type="Pfam" id="PF01261"/>
    </source>
</evidence>
<dbReference type="InterPro" id="IPR036237">
    <property type="entry name" value="Xyl_isomerase-like_sf"/>
</dbReference>
<dbReference type="OrthoDB" id="4214675at2759"/>
<proteinExistence type="inferred from homology"/>
<dbReference type="PIRSF" id="PIRSF006241">
    <property type="entry name" value="HyI"/>
    <property type="match status" value="1"/>
</dbReference>
<dbReference type="GO" id="GO:0046487">
    <property type="term" value="P:glyoxylate metabolic process"/>
    <property type="evidence" value="ECO:0007669"/>
    <property type="project" value="TreeGrafter"/>
</dbReference>
<dbReference type="InterPro" id="IPR050417">
    <property type="entry name" value="Sugar_Epim/Isomerase"/>
</dbReference>
<gene>
    <name evidence="11" type="primary">LOC113208790</name>
</gene>
<dbReference type="GO" id="GO:0008903">
    <property type="term" value="F:hydroxypyruvate isomerase activity"/>
    <property type="evidence" value="ECO:0007669"/>
    <property type="project" value="UniProtKB-EC"/>
</dbReference>
<evidence type="ECO:0000256" key="4">
    <source>
        <dbReference type="ARBA" id="ARBA00012570"/>
    </source>
</evidence>
<dbReference type="InterPro" id="IPR013022">
    <property type="entry name" value="Xyl_isomerase-like_TIM-brl"/>
</dbReference>
<dbReference type="GeneID" id="113208790"/>
<organism evidence="10 11">
    <name type="scientific">Frankliniella occidentalis</name>
    <name type="common">Western flower thrips</name>
    <name type="synonym">Euthrips occidentalis</name>
    <dbReference type="NCBI Taxonomy" id="133901"/>
    <lineage>
        <taxon>Eukaryota</taxon>
        <taxon>Metazoa</taxon>
        <taxon>Ecdysozoa</taxon>
        <taxon>Arthropoda</taxon>
        <taxon>Hexapoda</taxon>
        <taxon>Insecta</taxon>
        <taxon>Pterygota</taxon>
        <taxon>Neoptera</taxon>
        <taxon>Paraneoptera</taxon>
        <taxon>Thysanoptera</taxon>
        <taxon>Terebrantia</taxon>
        <taxon>Thripoidea</taxon>
        <taxon>Thripidae</taxon>
        <taxon>Frankliniella</taxon>
    </lineage>
</organism>
<dbReference type="CTD" id="2695"/>
<evidence type="ECO:0000256" key="7">
    <source>
        <dbReference type="PIRNR" id="PIRNR006241"/>
    </source>
</evidence>
<keyword evidence="10" id="KW-1185">Reference proteome</keyword>
<feature type="active site" description="Proton donor/acceptor" evidence="8">
    <location>
        <position position="259"/>
    </location>
</feature>
<sequence>MLSSVTSAAACRHLIMAPFKFCPNLNFMFLESPSILERYSLAKKAGFQAVEVGFPYVHSIEELVKAKEDNGLKQVLINVYVGDVTKGELGFAAIPGQEDAFQASVLKAVNYAKALDCKLIHVMSGLVKNPTPANQETYEKNIRWATKVFEKEKIVGLIEPINQRSVPDYFMSSYITAVDLVKKVNSPNLKIMLDVFHLQQLHGNLVSNIEGLASQGLIGHVQIAQVPLRGEPNTPGEINYAYLFSILEKIKYDGWVGLEYKPSNGTVNGLTWIEAMGFKL</sequence>
<evidence type="ECO:0000256" key="3">
    <source>
        <dbReference type="ARBA" id="ARBA00005962"/>
    </source>
</evidence>
<protein>
    <recommendedName>
        <fullName evidence="5 7">Putative hydroxypyruvate isomerase</fullName>
        <ecNumber evidence="4 7">5.3.1.22</ecNumber>
    </recommendedName>
</protein>
<evidence type="ECO:0000256" key="8">
    <source>
        <dbReference type="PIRSR" id="PIRSR006241-50"/>
    </source>
</evidence>
<dbReference type="KEGG" id="foc:113208790"/>
<comment type="function">
    <text evidence="2 7">Catalyzes the reversible isomerization between hydroxypyruvate and 2-hydroxy-3-oxopropanoate (also termed tartronate semialdehyde).</text>
</comment>
<evidence type="ECO:0000256" key="2">
    <source>
        <dbReference type="ARBA" id="ARBA00002968"/>
    </source>
</evidence>
<feature type="domain" description="Xylose isomerase-like TIM barrel" evidence="9">
    <location>
        <begin position="41"/>
        <end position="274"/>
    </location>
</feature>
<dbReference type="RefSeq" id="XP_026281752.1">
    <property type="nucleotide sequence ID" value="XM_026425967.2"/>
</dbReference>
<keyword evidence="6 7" id="KW-0413">Isomerase</keyword>
<dbReference type="PANTHER" id="PTHR43489">
    <property type="entry name" value="ISOMERASE"/>
    <property type="match status" value="1"/>
</dbReference>
<name>A0A6J1SLD8_FRAOC</name>
<comment type="similarity">
    <text evidence="3 7">Belongs to the hyi family.</text>
</comment>
<dbReference type="EC" id="5.3.1.22" evidence="4 7"/>
<dbReference type="Gene3D" id="3.20.20.150">
    <property type="entry name" value="Divalent-metal-dependent TIM barrel enzymes"/>
    <property type="match status" value="1"/>
</dbReference>
<evidence type="ECO:0000256" key="6">
    <source>
        <dbReference type="ARBA" id="ARBA00023235"/>
    </source>
</evidence>
<accession>A0A6J1SLD8</accession>
<dbReference type="SUPFAM" id="SSF51658">
    <property type="entry name" value="Xylose isomerase-like"/>
    <property type="match status" value="1"/>
</dbReference>
<reference evidence="11" key="1">
    <citation type="submission" date="2025-08" db="UniProtKB">
        <authorList>
            <consortium name="RefSeq"/>
        </authorList>
    </citation>
    <scope>IDENTIFICATION</scope>
    <source>
        <tissue evidence="11">Whole organism</tissue>
    </source>
</reference>
<evidence type="ECO:0000256" key="5">
    <source>
        <dbReference type="ARBA" id="ARBA00017985"/>
    </source>
</evidence>
<dbReference type="Proteomes" id="UP000504606">
    <property type="component" value="Unplaced"/>
</dbReference>
<evidence type="ECO:0000313" key="10">
    <source>
        <dbReference type="Proteomes" id="UP000504606"/>
    </source>
</evidence>
<dbReference type="Pfam" id="PF01261">
    <property type="entry name" value="AP_endonuc_2"/>
    <property type="match status" value="1"/>
</dbReference>
<feature type="active site" description="Proton donor/acceptor" evidence="8">
    <location>
        <position position="159"/>
    </location>
</feature>
<evidence type="ECO:0000313" key="11">
    <source>
        <dbReference type="RefSeq" id="XP_026281752.1"/>
    </source>
</evidence>
<dbReference type="InterPro" id="IPR026040">
    <property type="entry name" value="HyI-like"/>
</dbReference>
<dbReference type="FunFam" id="3.20.20.150:FF:000007">
    <property type="entry name" value="Hydroxypyruvate isomerase"/>
    <property type="match status" value="1"/>
</dbReference>
<dbReference type="PANTHER" id="PTHR43489:SF6">
    <property type="entry name" value="HYDROXYPYRUVATE ISOMERASE-RELATED"/>
    <property type="match status" value="1"/>
</dbReference>
<evidence type="ECO:0000256" key="1">
    <source>
        <dbReference type="ARBA" id="ARBA00000476"/>
    </source>
</evidence>
<dbReference type="AlphaFoldDB" id="A0A6J1SLD8"/>